<dbReference type="SMART" id="SM00228">
    <property type="entry name" value="PDZ"/>
    <property type="match status" value="1"/>
</dbReference>
<dbReference type="SUPFAM" id="SSF50156">
    <property type="entry name" value="PDZ domain-like"/>
    <property type="match status" value="1"/>
</dbReference>
<dbReference type="CDD" id="cd06768">
    <property type="entry name" value="PDZ_NHERF-like"/>
    <property type="match status" value="1"/>
</dbReference>
<comment type="caution">
    <text evidence="3">The sequence shown here is derived from an EMBL/GenBank/DDBJ whole genome shotgun (WGS) entry which is preliminary data.</text>
</comment>
<dbReference type="Pfam" id="PF00595">
    <property type="entry name" value="PDZ"/>
    <property type="match status" value="1"/>
</dbReference>
<dbReference type="GO" id="GO:0016324">
    <property type="term" value="C:apical plasma membrane"/>
    <property type="evidence" value="ECO:0007669"/>
    <property type="project" value="TreeGrafter"/>
</dbReference>
<dbReference type="InterPro" id="IPR036034">
    <property type="entry name" value="PDZ_sf"/>
</dbReference>
<dbReference type="GO" id="GO:0072659">
    <property type="term" value="P:protein localization to plasma membrane"/>
    <property type="evidence" value="ECO:0007669"/>
    <property type="project" value="TreeGrafter"/>
</dbReference>
<keyword evidence="1" id="KW-0677">Repeat</keyword>
<protein>
    <submittedName>
        <fullName evidence="3">Uncharacterized protein</fullName>
    </submittedName>
</protein>
<dbReference type="PANTHER" id="PTHR14191">
    <property type="entry name" value="PDZ DOMAIN CONTAINING PROTEIN"/>
    <property type="match status" value="1"/>
</dbReference>
<feature type="region of interest" description="Disordered" evidence="2">
    <location>
        <begin position="120"/>
        <end position="180"/>
    </location>
</feature>
<proteinExistence type="predicted"/>
<evidence type="ECO:0000256" key="2">
    <source>
        <dbReference type="SAM" id="MobiDB-lite"/>
    </source>
</evidence>
<dbReference type="InterPro" id="IPR051067">
    <property type="entry name" value="NHER"/>
</dbReference>
<evidence type="ECO:0000256" key="1">
    <source>
        <dbReference type="ARBA" id="ARBA00022737"/>
    </source>
</evidence>
<dbReference type="InterPro" id="IPR001478">
    <property type="entry name" value="PDZ"/>
</dbReference>
<evidence type="ECO:0000313" key="4">
    <source>
        <dbReference type="Proteomes" id="UP000466442"/>
    </source>
</evidence>
<dbReference type="Gene3D" id="2.30.42.10">
    <property type="match status" value="1"/>
</dbReference>
<gene>
    <name evidence="3" type="ORF">GE061_000507</name>
</gene>
<dbReference type="EMBL" id="WIXP02000001">
    <property type="protein sequence ID" value="KAF6216168.1"/>
    <property type="molecule type" value="Genomic_DNA"/>
</dbReference>
<dbReference type="AlphaFoldDB" id="A0A6A4KKT7"/>
<dbReference type="PANTHER" id="PTHR14191:SF28">
    <property type="entry name" value="GH04176P-RELATED"/>
    <property type="match status" value="1"/>
</dbReference>
<feature type="compositionally biased region" description="Polar residues" evidence="2">
    <location>
        <begin position="139"/>
        <end position="165"/>
    </location>
</feature>
<dbReference type="PROSITE" id="PS50106">
    <property type="entry name" value="PDZ"/>
    <property type="match status" value="1"/>
</dbReference>
<dbReference type="Proteomes" id="UP000466442">
    <property type="component" value="Linkage Group LG1"/>
</dbReference>
<sequence>MSTTSETLSPDALRLCHILKWESFDGYGFNLRAEKGKPGQFIGKVDEGSPAEAAGLREGDRIVEVNDVNIANENHKQVVQRIKMLPNETKLLVVDADGESYFKAQNIVIKGSLPCVKTFKTPPESEKPISDAPKAPSDDNVSQKSIKSAESADYENSNHASIISSETEKANDNATMDMKNENSSLNLKMTAAELRAQLAAKKKYDPKKDSSINFKKKYDIVQKL</sequence>
<dbReference type="OrthoDB" id="10007415at2759"/>
<dbReference type="GO" id="GO:0043495">
    <property type="term" value="F:protein-membrane adaptor activity"/>
    <property type="evidence" value="ECO:0007669"/>
    <property type="project" value="TreeGrafter"/>
</dbReference>
<name>A0A6A4KKT7_APOLU</name>
<evidence type="ECO:0000313" key="3">
    <source>
        <dbReference type="EMBL" id="KAF6216168.1"/>
    </source>
</evidence>
<reference evidence="3" key="1">
    <citation type="journal article" date="2021" name="Mol. Ecol. Resour.">
        <title>Apolygus lucorum genome provides insights into omnivorousness and mesophyll feeding.</title>
        <authorList>
            <person name="Liu Y."/>
            <person name="Liu H."/>
            <person name="Wang H."/>
            <person name="Huang T."/>
            <person name="Liu B."/>
            <person name="Yang B."/>
            <person name="Yin L."/>
            <person name="Li B."/>
            <person name="Zhang Y."/>
            <person name="Zhang S."/>
            <person name="Jiang F."/>
            <person name="Zhang X."/>
            <person name="Ren Y."/>
            <person name="Wang B."/>
            <person name="Wang S."/>
            <person name="Lu Y."/>
            <person name="Wu K."/>
            <person name="Fan W."/>
            <person name="Wang G."/>
        </authorList>
    </citation>
    <scope>NUCLEOTIDE SEQUENCE</scope>
    <source>
        <strain evidence="3">12Hb</strain>
    </source>
</reference>
<organism evidence="3 4">
    <name type="scientific">Apolygus lucorum</name>
    <name type="common">Small green plant bug</name>
    <name type="synonym">Lygocoris lucorum</name>
    <dbReference type="NCBI Taxonomy" id="248454"/>
    <lineage>
        <taxon>Eukaryota</taxon>
        <taxon>Metazoa</taxon>
        <taxon>Ecdysozoa</taxon>
        <taxon>Arthropoda</taxon>
        <taxon>Hexapoda</taxon>
        <taxon>Insecta</taxon>
        <taxon>Pterygota</taxon>
        <taxon>Neoptera</taxon>
        <taxon>Paraneoptera</taxon>
        <taxon>Hemiptera</taxon>
        <taxon>Heteroptera</taxon>
        <taxon>Panheteroptera</taxon>
        <taxon>Cimicomorpha</taxon>
        <taxon>Miridae</taxon>
        <taxon>Mirini</taxon>
        <taxon>Apolygus</taxon>
    </lineage>
</organism>
<keyword evidence="4" id="KW-1185">Reference proteome</keyword>
<accession>A0A6A4KKT7</accession>